<dbReference type="Proteomes" id="UP001153387">
    <property type="component" value="Unassembled WGS sequence"/>
</dbReference>
<gene>
    <name evidence="2" type="ORF">OMP38_04845</name>
</gene>
<feature type="domain" description="Protein CotJB" evidence="1">
    <location>
        <begin position="1"/>
        <end position="74"/>
    </location>
</feature>
<comment type="caution">
    <text evidence="2">The sequence shown here is derived from an EMBL/GenBank/DDBJ whole genome shotgun (WGS) entry which is preliminary data.</text>
</comment>
<dbReference type="InterPro" id="IPR016571">
    <property type="entry name" value="Spore_coat_assembly_CotJB"/>
</dbReference>
<proteinExistence type="predicted"/>
<dbReference type="Pfam" id="PF12652">
    <property type="entry name" value="CotJB"/>
    <property type="match status" value="1"/>
</dbReference>
<protein>
    <submittedName>
        <fullName evidence="2">Spore coat protein CotJB</fullName>
    </submittedName>
</protein>
<evidence type="ECO:0000313" key="2">
    <source>
        <dbReference type="EMBL" id="MDG0790251.1"/>
    </source>
</evidence>
<dbReference type="EMBL" id="JAPDHZ010000002">
    <property type="protein sequence ID" value="MDG0790251.1"/>
    <property type="molecule type" value="Genomic_DNA"/>
</dbReference>
<organism evidence="2 3">
    <name type="scientific">Cohnella ginsengisoli</name>
    <dbReference type="NCBI Taxonomy" id="425004"/>
    <lineage>
        <taxon>Bacteria</taxon>
        <taxon>Bacillati</taxon>
        <taxon>Bacillota</taxon>
        <taxon>Bacilli</taxon>
        <taxon>Bacillales</taxon>
        <taxon>Paenibacillaceae</taxon>
        <taxon>Cohnella</taxon>
    </lineage>
</organism>
<accession>A0A9X4QLH4</accession>
<dbReference type="InterPro" id="IPR024207">
    <property type="entry name" value="CotJB_dom"/>
</dbReference>
<keyword evidence="2" id="KW-0167">Capsid protein</keyword>
<dbReference type="PIRSF" id="PIRSF010606">
    <property type="entry name" value="Spore_coat_CotJB"/>
    <property type="match status" value="1"/>
</dbReference>
<reference evidence="2 3" key="1">
    <citation type="submission" date="2022-10" db="EMBL/GenBank/DDBJ databases">
        <title>Comparative genomic analysis of Cohnella hashimotonis sp. nov., isolated from the International Space Station.</title>
        <authorList>
            <person name="Simpson A."/>
            <person name="Venkateswaran K."/>
        </authorList>
    </citation>
    <scope>NUCLEOTIDE SEQUENCE [LARGE SCALE GENOMIC DNA]</scope>
    <source>
        <strain evidence="2 3">DSM 18997</strain>
    </source>
</reference>
<dbReference type="RefSeq" id="WP_255374468.1">
    <property type="nucleotide sequence ID" value="NZ_JAPDHZ010000002.1"/>
</dbReference>
<evidence type="ECO:0000259" key="1">
    <source>
        <dbReference type="Pfam" id="PF12652"/>
    </source>
</evidence>
<evidence type="ECO:0000313" key="3">
    <source>
        <dbReference type="Proteomes" id="UP001153387"/>
    </source>
</evidence>
<keyword evidence="2" id="KW-0946">Virion</keyword>
<sequence length="75" mass="8934">MLEIQKVDFALVELNLFLDTHPADMQALQQFNQLAQLRKQLMASFEQKYGPQMGFGNSFSRYPWQWVDTPWPWQV</sequence>
<dbReference type="AlphaFoldDB" id="A0A9X4QLH4"/>
<keyword evidence="3" id="KW-1185">Reference proteome</keyword>
<name>A0A9X4QLH4_9BACL</name>